<sequence>MPFIEESDLLALHKDIDKAQIINERLLDQIKFKNKELKRSKIQRNIFAGITALFLVGILAITSFTAGYTSSNKIDDPNLVVASLDSLKIVESRINNLKRQNEELSLVREFYLAKNFLEKQKIYSVQIQSFVDNNVTLASEALTNTLFVKTNPYYSYSLGTFETLEEAQEFRKQLVSMGFNDAFVASYQDGKRLQIEDPF</sequence>
<keyword evidence="2" id="KW-0812">Transmembrane</keyword>
<proteinExistence type="predicted"/>
<feature type="transmembrane region" description="Helical" evidence="2">
    <location>
        <begin position="46"/>
        <end position="68"/>
    </location>
</feature>
<dbReference type="EMBL" id="JAPFQP010000002">
    <property type="protein sequence ID" value="MCX2719440.1"/>
    <property type="molecule type" value="Genomic_DNA"/>
</dbReference>
<keyword evidence="1" id="KW-0175">Coiled coil</keyword>
<feature type="domain" description="SPOR" evidence="3">
    <location>
        <begin position="145"/>
        <end position="184"/>
    </location>
</feature>
<name>A0AAE3MKG2_9FLAO</name>
<feature type="coiled-coil region" evidence="1">
    <location>
        <begin position="16"/>
        <end position="43"/>
    </location>
</feature>
<accession>A0AAE3MKG2</accession>
<evidence type="ECO:0000256" key="1">
    <source>
        <dbReference type="SAM" id="Coils"/>
    </source>
</evidence>
<evidence type="ECO:0000256" key="2">
    <source>
        <dbReference type="SAM" id="Phobius"/>
    </source>
</evidence>
<gene>
    <name evidence="4" type="ORF">OO016_07500</name>
</gene>
<dbReference type="Proteomes" id="UP001207116">
    <property type="component" value="Unassembled WGS sequence"/>
</dbReference>
<protein>
    <submittedName>
        <fullName evidence="4">SPOR domain-containing protein</fullName>
    </submittedName>
</protein>
<dbReference type="Pfam" id="PF05036">
    <property type="entry name" value="SPOR"/>
    <property type="match status" value="1"/>
</dbReference>
<dbReference type="InterPro" id="IPR007730">
    <property type="entry name" value="SPOR-like_dom"/>
</dbReference>
<organism evidence="4 5">
    <name type="scientific">Lentiprolixibacter aurantiacus</name>
    <dbReference type="NCBI Taxonomy" id="2993939"/>
    <lineage>
        <taxon>Bacteria</taxon>
        <taxon>Pseudomonadati</taxon>
        <taxon>Bacteroidota</taxon>
        <taxon>Flavobacteriia</taxon>
        <taxon>Flavobacteriales</taxon>
        <taxon>Flavobacteriaceae</taxon>
        <taxon>Lentiprolixibacter</taxon>
    </lineage>
</organism>
<dbReference type="GO" id="GO:0042834">
    <property type="term" value="F:peptidoglycan binding"/>
    <property type="evidence" value="ECO:0007669"/>
    <property type="project" value="InterPro"/>
</dbReference>
<evidence type="ECO:0000313" key="5">
    <source>
        <dbReference type="Proteomes" id="UP001207116"/>
    </source>
</evidence>
<keyword evidence="2" id="KW-0472">Membrane</keyword>
<feature type="coiled-coil region" evidence="1">
    <location>
        <begin position="87"/>
        <end position="114"/>
    </location>
</feature>
<reference evidence="4" key="1">
    <citation type="submission" date="2022-11" db="EMBL/GenBank/DDBJ databases">
        <title>The characterization of three novel Bacteroidetes species and genomic analysis of their roles in tidal elemental geochemical cycles.</title>
        <authorList>
            <person name="Ma K.-J."/>
        </authorList>
    </citation>
    <scope>NUCLEOTIDE SEQUENCE</scope>
    <source>
        <strain evidence="4">M415</strain>
    </source>
</reference>
<comment type="caution">
    <text evidence="4">The sequence shown here is derived from an EMBL/GenBank/DDBJ whole genome shotgun (WGS) entry which is preliminary data.</text>
</comment>
<dbReference type="RefSeq" id="WP_266012103.1">
    <property type="nucleotide sequence ID" value="NZ_JAPFQP010000002.1"/>
</dbReference>
<keyword evidence="2" id="KW-1133">Transmembrane helix</keyword>
<keyword evidence="5" id="KW-1185">Reference proteome</keyword>
<dbReference type="AlphaFoldDB" id="A0AAE3MKG2"/>
<evidence type="ECO:0000259" key="3">
    <source>
        <dbReference type="Pfam" id="PF05036"/>
    </source>
</evidence>
<evidence type="ECO:0000313" key="4">
    <source>
        <dbReference type="EMBL" id="MCX2719440.1"/>
    </source>
</evidence>